<dbReference type="Proteomes" id="UP000075609">
    <property type="component" value="Unassembled WGS sequence"/>
</dbReference>
<evidence type="ECO:0000313" key="2">
    <source>
        <dbReference type="EMBL" id="KYN90801.1"/>
    </source>
</evidence>
<comment type="caution">
    <text evidence="2">The sequence shown here is derived from an EMBL/GenBank/DDBJ whole genome shotgun (WGS) entry which is preliminary data.</text>
</comment>
<gene>
    <name evidence="2" type="ORF">ATY35_20680</name>
</gene>
<sequence>MVSITCPICEKEISLKEQICPHCGGDIRVKVGKTEAITTTLNDEKANKNRGGGIVVIIILLVCVIWLGSLGDSSPVQTKERTEHTVTEAFHHCRNFVQQQLLSPKTASFPSIWDVKDYTTHLGGGRYRVRAYVDAQNAFGAEIRTPFVCIVKYEGKYSWRLESLEM</sequence>
<keyword evidence="3" id="KW-1185">Reference proteome</keyword>
<evidence type="ECO:0008006" key="4">
    <source>
        <dbReference type="Google" id="ProtNLM"/>
    </source>
</evidence>
<dbReference type="RefSeq" id="WP_061899024.1">
    <property type="nucleotide sequence ID" value="NZ_LOBP01000018.1"/>
</dbReference>
<proteinExistence type="predicted"/>
<protein>
    <recommendedName>
        <fullName evidence="4">Zinc ribbon domain-containing protein</fullName>
    </recommendedName>
</protein>
<feature type="transmembrane region" description="Helical" evidence="1">
    <location>
        <begin position="51"/>
        <end position="71"/>
    </location>
</feature>
<name>A0ABR5W8G1_9VIBR</name>
<keyword evidence="1" id="KW-1133">Transmembrane helix</keyword>
<accession>A0ABR5W8G1</accession>
<keyword evidence="1" id="KW-0812">Transmembrane</keyword>
<keyword evidence="1" id="KW-0472">Membrane</keyword>
<evidence type="ECO:0000256" key="1">
    <source>
        <dbReference type="SAM" id="Phobius"/>
    </source>
</evidence>
<reference evidence="2 3" key="1">
    <citation type="submission" date="2015-12" db="EMBL/GenBank/DDBJ databases">
        <authorList>
            <person name="Tarr C.L."/>
            <person name="Gladney L.M."/>
        </authorList>
    </citation>
    <scope>NUCLEOTIDE SEQUENCE [LARGE SCALE GENOMIC DNA]</scope>
    <source>
        <strain evidence="2 3">1048-83</strain>
    </source>
</reference>
<dbReference type="EMBL" id="LOBP01000018">
    <property type="protein sequence ID" value="KYN90801.1"/>
    <property type="molecule type" value="Genomic_DNA"/>
</dbReference>
<evidence type="ECO:0000313" key="3">
    <source>
        <dbReference type="Proteomes" id="UP000075609"/>
    </source>
</evidence>
<organism evidence="2 3">
    <name type="scientific">Vibrio cidicii</name>
    <dbReference type="NCBI Taxonomy" id="1763883"/>
    <lineage>
        <taxon>Bacteria</taxon>
        <taxon>Pseudomonadati</taxon>
        <taxon>Pseudomonadota</taxon>
        <taxon>Gammaproteobacteria</taxon>
        <taxon>Vibrionales</taxon>
        <taxon>Vibrionaceae</taxon>
        <taxon>Vibrio</taxon>
    </lineage>
</organism>